<dbReference type="Proteomes" id="UP000772434">
    <property type="component" value="Unassembled WGS sequence"/>
</dbReference>
<proteinExistence type="predicted"/>
<name>A0A9P5UEV9_9AGAR</name>
<evidence type="ECO:0000313" key="2">
    <source>
        <dbReference type="Proteomes" id="UP000772434"/>
    </source>
</evidence>
<gene>
    <name evidence="1" type="ORF">BDP27DRAFT_1284522</name>
</gene>
<accession>A0A9P5UEV9</accession>
<comment type="caution">
    <text evidence="1">The sequence shown here is derived from an EMBL/GenBank/DDBJ whole genome shotgun (WGS) entry which is preliminary data.</text>
</comment>
<reference evidence="1" key="1">
    <citation type="submission" date="2020-11" db="EMBL/GenBank/DDBJ databases">
        <authorList>
            <consortium name="DOE Joint Genome Institute"/>
            <person name="Ahrendt S."/>
            <person name="Riley R."/>
            <person name="Andreopoulos W."/>
            <person name="Labutti K."/>
            <person name="Pangilinan J."/>
            <person name="Ruiz-Duenas F.J."/>
            <person name="Barrasa J.M."/>
            <person name="Sanchez-Garcia M."/>
            <person name="Camarero S."/>
            <person name="Miyauchi S."/>
            <person name="Serrano A."/>
            <person name="Linde D."/>
            <person name="Babiker R."/>
            <person name="Drula E."/>
            <person name="Ayuso-Fernandez I."/>
            <person name="Pacheco R."/>
            <person name="Padilla G."/>
            <person name="Ferreira P."/>
            <person name="Barriuso J."/>
            <person name="Kellner H."/>
            <person name="Castanera R."/>
            <person name="Alfaro M."/>
            <person name="Ramirez L."/>
            <person name="Pisabarro A.G."/>
            <person name="Kuo A."/>
            <person name="Tritt A."/>
            <person name="Lipzen A."/>
            <person name="He G."/>
            <person name="Yan M."/>
            <person name="Ng V."/>
            <person name="Cullen D."/>
            <person name="Martin F."/>
            <person name="Rosso M.-N."/>
            <person name="Henrissat B."/>
            <person name="Hibbett D."/>
            <person name="Martinez A.T."/>
            <person name="Grigoriev I.V."/>
        </authorList>
    </citation>
    <scope>NUCLEOTIDE SEQUENCE</scope>
    <source>
        <strain evidence="1">AH 40177</strain>
    </source>
</reference>
<sequence length="170" mass="19243">MEQIVNFDAILFPADGRSPSLVQLMTSPMTTPTHHASYTQNPSRMPHPEIHMDYVAENLGPRSWKYQLVEALPYMNRRFACPYIVFYPVISRDGMPFPVNRAIKDIQGQAYSEGQAWRGNVVVAKYRDNPFTSMMDASMADFPIIKNYLQTHGSPGQVCTLLADILIDNS</sequence>
<evidence type="ECO:0000313" key="1">
    <source>
        <dbReference type="EMBL" id="KAF9076622.1"/>
    </source>
</evidence>
<dbReference type="EMBL" id="JADNRY010000006">
    <property type="protein sequence ID" value="KAF9076622.1"/>
    <property type="molecule type" value="Genomic_DNA"/>
</dbReference>
<organism evidence="1 2">
    <name type="scientific">Rhodocollybia butyracea</name>
    <dbReference type="NCBI Taxonomy" id="206335"/>
    <lineage>
        <taxon>Eukaryota</taxon>
        <taxon>Fungi</taxon>
        <taxon>Dikarya</taxon>
        <taxon>Basidiomycota</taxon>
        <taxon>Agaricomycotina</taxon>
        <taxon>Agaricomycetes</taxon>
        <taxon>Agaricomycetidae</taxon>
        <taxon>Agaricales</taxon>
        <taxon>Marasmiineae</taxon>
        <taxon>Omphalotaceae</taxon>
        <taxon>Rhodocollybia</taxon>
    </lineage>
</organism>
<keyword evidence="2" id="KW-1185">Reference proteome</keyword>
<dbReference type="OrthoDB" id="3147730at2759"/>
<dbReference type="AlphaFoldDB" id="A0A9P5UEV9"/>
<protein>
    <submittedName>
        <fullName evidence="1">Uncharacterized protein</fullName>
    </submittedName>
</protein>